<accession>A0A080LWW4</accession>
<proteinExistence type="predicted"/>
<dbReference type="AlphaFoldDB" id="A0A080LWW4"/>
<comment type="caution">
    <text evidence="1">The sequence shown here is derived from an EMBL/GenBank/DDBJ whole genome shotgun (WGS) entry which is preliminary data.</text>
</comment>
<evidence type="ECO:0000313" key="1">
    <source>
        <dbReference type="EMBL" id="KFB73136.1"/>
    </source>
</evidence>
<evidence type="ECO:0000313" key="2">
    <source>
        <dbReference type="Proteomes" id="UP000020077"/>
    </source>
</evidence>
<dbReference type="EMBL" id="JDVG02000279">
    <property type="protein sequence ID" value="KFB73136.1"/>
    <property type="molecule type" value="Genomic_DNA"/>
</dbReference>
<protein>
    <submittedName>
        <fullName evidence="1">Uncharacterized protein</fullName>
    </submittedName>
</protein>
<reference evidence="1 2" key="1">
    <citation type="submission" date="2014-02" db="EMBL/GenBank/DDBJ databases">
        <title>Expanding our view of genomic diversity in Candidatus Accumulibacter clades.</title>
        <authorList>
            <person name="Skennerton C.T."/>
            <person name="Barr J.J."/>
            <person name="Slater F.R."/>
            <person name="Bond P.L."/>
            <person name="Tyson G.W."/>
        </authorList>
    </citation>
    <scope>NUCLEOTIDE SEQUENCE [LARGE SCALE GENOMIC DNA]</scope>
    <source>
        <strain evidence="2">BA-91</strain>
    </source>
</reference>
<gene>
    <name evidence="1" type="ORF">AW09_001620</name>
</gene>
<sequence length="79" mass="8822">MPAGQGADGTGSLQTVHVRHLHIHQDQIVVGALYHRQRLLTIGRRVYRQVDGTQQFLCHLAVDGIVFHQQDAFPRATLA</sequence>
<dbReference type="AntiFam" id="ANF00160">
    <property type="entry name" value="Shadow ORF (opposite NIK1)"/>
</dbReference>
<dbReference type="Proteomes" id="UP000020077">
    <property type="component" value="Unassembled WGS sequence"/>
</dbReference>
<name>A0A080LWW4_9PROT</name>
<organism evidence="1 2">
    <name type="scientific">Candidatus Accumulibacter phosphatis</name>
    <dbReference type="NCBI Taxonomy" id="327160"/>
    <lineage>
        <taxon>Bacteria</taxon>
        <taxon>Pseudomonadati</taxon>
        <taxon>Pseudomonadota</taxon>
        <taxon>Betaproteobacteria</taxon>
        <taxon>Candidatus Accumulibacter</taxon>
    </lineage>
</organism>